<dbReference type="EMBL" id="CAJVPZ010004073">
    <property type="protein sequence ID" value="CAG8540643.1"/>
    <property type="molecule type" value="Genomic_DNA"/>
</dbReference>
<keyword evidence="3" id="KW-1185">Reference proteome</keyword>
<accession>A0A9N9AUI0</accession>
<organism evidence="2 3">
    <name type="scientific">Racocetra fulgida</name>
    <dbReference type="NCBI Taxonomy" id="60492"/>
    <lineage>
        <taxon>Eukaryota</taxon>
        <taxon>Fungi</taxon>
        <taxon>Fungi incertae sedis</taxon>
        <taxon>Mucoromycota</taxon>
        <taxon>Glomeromycotina</taxon>
        <taxon>Glomeromycetes</taxon>
        <taxon>Diversisporales</taxon>
        <taxon>Gigasporaceae</taxon>
        <taxon>Racocetra</taxon>
    </lineage>
</organism>
<reference evidence="2" key="1">
    <citation type="submission" date="2021-06" db="EMBL/GenBank/DDBJ databases">
        <authorList>
            <person name="Kallberg Y."/>
            <person name="Tangrot J."/>
            <person name="Rosling A."/>
        </authorList>
    </citation>
    <scope>NUCLEOTIDE SEQUENCE</scope>
    <source>
        <strain evidence="2">IN212</strain>
    </source>
</reference>
<feature type="region of interest" description="Disordered" evidence="1">
    <location>
        <begin position="1"/>
        <end position="24"/>
    </location>
</feature>
<evidence type="ECO:0000313" key="2">
    <source>
        <dbReference type="EMBL" id="CAG8540643.1"/>
    </source>
</evidence>
<dbReference type="OrthoDB" id="10400486at2759"/>
<dbReference type="AlphaFoldDB" id="A0A9N9AUI0"/>
<name>A0A9N9AUI0_9GLOM</name>
<evidence type="ECO:0000313" key="3">
    <source>
        <dbReference type="Proteomes" id="UP000789396"/>
    </source>
</evidence>
<dbReference type="Proteomes" id="UP000789396">
    <property type="component" value="Unassembled WGS sequence"/>
</dbReference>
<proteinExistence type="predicted"/>
<gene>
    <name evidence="2" type="ORF">RFULGI_LOCUS4207</name>
</gene>
<feature type="compositionally biased region" description="Polar residues" evidence="1">
    <location>
        <begin position="7"/>
        <end position="24"/>
    </location>
</feature>
<evidence type="ECO:0000256" key="1">
    <source>
        <dbReference type="SAM" id="MobiDB-lite"/>
    </source>
</evidence>
<protein>
    <submittedName>
        <fullName evidence="2">14676_t:CDS:1</fullName>
    </submittedName>
</protein>
<comment type="caution">
    <text evidence="2">The sequence shown here is derived from an EMBL/GenBank/DDBJ whole genome shotgun (WGS) entry which is preliminary data.</text>
</comment>
<sequence length="157" mass="18372">MTEKELATNNMSAKSSEVPTNQQQQKVDKKLITLQGITTSQIRTREKLSDTPAYCFFKLTTRYCQYCEENCGYLAEDVPVIFRIKDEIKSKFREFLDPNYIGTYEMEINNCPFCEGKLEGHFDEPIKSQRKSFTAHSYQLLNQEVNQQIETHDKYAK</sequence>